<dbReference type="GO" id="GO:0004497">
    <property type="term" value="F:monooxygenase activity"/>
    <property type="evidence" value="ECO:0007669"/>
    <property type="project" value="UniProtKB-KW"/>
</dbReference>
<proteinExistence type="predicted"/>
<dbReference type="PANTHER" id="PTHR35458:SF8">
    <property type="entry name" value="SLR0650 PROTEIN"/>
    <property type="match status" value="1"/>
</dbReference>
<dbReference type="EC" id="1.14.13.163" evidence="2"/>
<sequence length="216" mass="25121">MNERVTFYVDGFNFYYGLKAKKKIDKNWQRAYWIDIVKLFSQFLSPDQILEKVIYFTASPLNPDKSNRQGAFLNVNKLLNENKFEVVRGKYLKKIIQCPNCNYAISRPEEKKTDVNVAIRMIGDCVEDKTDVVVLVSGDSDMLPPIEFIQQKYPQKKIRVYFPPTIFSADLKNNIKLHKGKVVFLENNFNKFQNSIMPDTVTQNGKTYSIPAKWKG</sequence>
<gene>
    <name evidence="2" type="ORF">EZS27_020344</name>
</gene>
<feature type="domain" description="NYN" evidence="1">
    <location>
        <begin position="5"/>
        <end position="173"/>
    </location>
</feature>
<keyword evidence="2" id="KW-0503">Monooxygenase</keyword>
<dbReference type="InterPro" id="IPR021139">
    <property type="entry name" value="NYN"/>
</dbReference>
<organism evidence="2">
    <name type="scientific">termite gut metagenome</name>
    <dbReference type="NCBI Taxonomy" id="433724"/>
    <lineage>
        <taxon>unclassified sequences</taxon>
        <taxon>metagenomes</taxon>
        <taxon>organismal metagenomes</taxon>
    </lineage>
</organism>
<dbReference type="AlphaFoldDB" id="A0A5J4RB66"/>
<comment type="caution">
    <text evidence="2">The sequence shown here is derived from an EMBL/GenBank/DDBJ whole genome shotgun (WGS) entry which is preliminary data.</text>
</comment>
<evidence type="ECO:0000313" key="2">
    <source>
        <dbReference type="EMBL" id="KAA6331008.1"/>
    </source>
</evidence>
<dbReference type="InterPro" id="IPR047140">
    <property type="entry name" value="LabA"/>
</dbReference>
<name>A0A5J4RB66_9ZZZZ</name>
<dbReference type="Gene3D" id="3.40.50.1010">
    <property type="entry name" value="5'-nuclease"/>
    <property type="match status" value="1"/>
</dbReference>
<dbReference type="EMBL" id="SNRY01001428">
    <property type="protein sequence ID" value="KAA6331008.1"/>
    <property type="molecule type" value="Genomic_DNA"/>
</dbReference>
<dbReference type="PANTHER" id="PTHR35458">
    <property type="entry name" value="SLR0755 PROTEIN"/>
    <property type="match status" value="1"/>
</dbReference>
<dbReference type="CDD" id="cd18722">
    <property type="entry name" value="PIN_NicB-like"/>
    <property type="match status" value="1"/>
</dbReference>
<reference evidence="2" key="1">
    <citation type="submission" date="2019-03" db="EMBL/GenBank/DDBJ databases">
        <title>Single cell metagenomics reveals metabolic interactions within the superorganism composed of flagellate Streblomastix strix and complex community of Bacteroidetes bacteria on its surface.</title>
        <authorList>
            <person name="Treitli S.C."/>
            <person name="Kolisko M."/>
            <person name="Husnik F."/>
            <person name="Keeling P."/>
            <person name="Hampl V."/>
        </authorList>
    </citation>
    <scope>NUCLEOTIDE SEQUENCE</scope>
    <source>
        <strain evidence="2">STM</strain>
    </source>
</reference>
<keyword evidence="2" id="KW-0560">Oxidoreductase</keyword>
<dbReference type="GO" id="GO:0004540">
    <property type="term" value="F:RNA nuclease activity"/>
    <property type="evidence" value="ECO:0007669"/>
    <property type="project" value="InterPro"/>
</dbReference>
<accession>A0A5J4RB66</accession>
<protein>
    <submittedName>
        <fullName evidence="2">6-hydroxy-3-succinoylpyridine 3-monooxygenase HspA</fullName>
        <ecNumber evidence="2">1.14.13.163</ecNumber>
    </submittedName>
</protein>
<dbReference type="Pfam" id="PF01936">
    <property type="entry name" value="NYN"/>
    <property type="match status" value="1"/>
</dbReference>
<evidence type="ECO:0000259" key="1">
    <source>
        <dbReference type="Pfam" id="PF01936"/>
    </source>
</evidence>